<dbReference type="Pfam" id="PF12937">
    <property type="entry name" value="F-box-like"/>
    <property type="match status" value="1"/>
</dbReference>
<dbReference type="PROSITE" id="PS50181">
    <property type="entry name" value="FBOX"/>
    <property type="match status" value="1"/>
</dbReference>
<evidence type="ECO:0000259" key="3">
    <source>
        <dbReference type="PROSITE" id="PS50181"/>
    </source>
</evidence>
<protein>
    <submittedName>
        <fullName evidence="4">F-box protein 31</fullName>
    </submittedName>
</protein>
<dbReference type="PANTHER" id="PTHR10706:SF130">
    <property type="entry name" value="F-BOX ONLY PROTEIN 31"/>
    <property type="match status" value="1"/>
</dbReference>
<proteinExistence type="predicted"/>
<dbReference type="Gene3D" id="1.20.1280.50">
    <property type="match status" value="1"/>
</dbReference>
<dbReference type="SMART" id="SM00256">
    <property type="entry name" value="FBOX"/>
    <property type="match status" value="1"/>
</dbReference>
<organism evidence="4 5">
    <name type="scientific">Steccherinum ochraceum</name>
    <dbReference type="NCBI Taxonomy" id="92696"/>
    <lineage>
        <taxon>Eukaryota</taxon>
        <taxon>Fungi</taxon>
        <taxon>Dikarya</taxon>
        <taxon>Basidiomycota</taxon>
        <taxon>Agaricomycotina</taxon>
        <taxon>Agaricomycetes</taxon>
        <taxon>Polyporales</taxon>
        <taxon>Steccherinaceae</taxon>
        <taxon>Steccherinum</taxon>
    </lineage>
</organism>
<dbReference type="SUPFAM" id="SSF81383">
    <property type="entry name" value="F-box domain"/>
    <property type="match status" value="1"/>
</dbReference>
<dbReference type="Pfam" id="PF12014">
    <property type="entry name" value="Cyclin_D1_bind"/>
    <property type="match status" value="1"/>
</dbReference>
<keyword evidence="5" id="KW-1185">Reference proteome</keyword>
<dbReference type="InterPro" id="IPR045048">
    <property type="entry name" value="FBXO31/39"/>
</dbReference>
<dbReference type="OrthoDB" id="722566at2759"/>
<evidence type="ECO:0000313" key="5">
    <source>
        <dbReference type="Proteomes" id="UP000292702"/>
    </source>
</evidence>
<evidence type="ECO:0000256" key="1">
    <source>
        <dbReference type="ARBA" id="ARBA00004906"/>
    </source>
</evidence>
<gene>
    <name evidence="4" type="primary">FBXO31_4</name>
    <name evidence="4" type="ORF">EIP91_001990</name>
</gene>
<evidence type="ECO:0000313" key="4">
    <source>
        <dbReference type="EMBL" id="TCD65922.1"/>
    </source>
</evidence>
<reference evidence="4 5" key="1">
    <citation type="submission" date="2018-11" db="EMBL/GenBank/DDBJ databases">
        <title>Genome assembly of Steccherinum ochraceum LE-BIN_3174, the white-rot fungus of the Steccherinaceae family (The Residual Polyporoid clade, Polyporales, Basidiomycota).</title>
        <authorList>
            <person name="Fedorova T.V."/>
            <person name="Glazunova O.A."/>
            <person name="Landesman E.O."/>
            <person name="Moiseenko K.V."/>
            <person name="Psurtseva N.V."/>
            <person name="Savinova O.S."/>
            <person name="Shakhova N.V."/>
            <person name="Tyazhelova T.V."/>
            <person name="Vasina D.V."/>
        </authorList>
    </citation>
    <scope>NUCLEOTIDE SEQUENCE [LARGE SCALE GENOMIC DNA]</scope>
    <source>
        <strain evidence="4 5">LE-BIN_3174</strain>
    </source>
</reference>
<keyword evidence="2" id="KW-0833">Ubl conjugation pathway</keyword>
<name>A0A4R0RF45_9APHY</name>
<dbReference type="InterPro" id="IPR036047">
    <property type="entry name" value="F-box-like_dom_sf"/>
</dbReference>
<dbReference type="PANTHER" id="PTHR10706">
    <property type="entry name" value="F-BOX FAMILY PROTEIN"/>
    <property type="match status" value="1"/>
</dbReference>
<dbReference type="AlphaFoldDB" id="A0A4R0RF45"/>
<feature type="domain" description="F-box" evidence="3">
    <location>
        <begin position="21"/>
        <end position="67"/>
    </location>
</feature>
<dbReference type="Proteomes" id="UP000292702">
    <property type="component" value="Unassembled WGS sequence"/>
</dbReference>
<comment type="caution">
    <text evidence="4">The sequence shown here is derived from an EMBL/GenBank/DDBJ whole genome shotgun (WGS) entry which is preliminary data.</text>
</comment>
<sequence>MYERDLQTDIIHCISPQAEGKMFSLRLPFELLLQIFSHLNGNDVVNFLSTSRSYRSLIMDEKIWRELCVRHGVHDLSSFQHHDPNRSFYTVYTELLHTYGPLIGLWASDDPFHGAILEFRIMTESQEVGWEGIVGELWQFQMPASEFADNRLPKLPDYYECLRIELRPPTSSKLAATSLWPSAGTTPPNSRTPTFSRILHFAGNALRCQSEKFLRLNAPHRQGFRLQCRDRQGYPTVPHTPFPPYHLTDRLLDLQRLPRLIEQEPAMFDHTEHLRGFAPLLTPEAETVLFLAPSQHRDLAPQSISLIPPTSSDQCLLYCRLMCPDKNAIVTDLRTFFPEIGPFQFDLHFFPLRHLRSLPSLLVSEVPHPRDLHDMEDLWLGAYDTLGTEVLFITMDDACEQLEAWKVTGNIFMPRGTMTFTLDASRIPTRDIDRTLLAEMKISPAEEDVIMLSGTGYIGGPEYT</sequence>
<comment type="pathway">
    <text evidence="1">Protein modification; protein ubiquitination.</text>
</comment>
<dbReference type="InterPro" id="IPR001810">
    <property type="entry name" value="F-box_dom"/>
</dbReference>
<dbReference type="EMBL" id="RWJN01000157">
    <property type="protein sequence ID" value="TCD65922.1"/>
    <property type="molecule type" value="Genomic_DNA"/>
</dbReference>
<accession>A0A4R0RF45</accession>
<evidence type="ECO:0000256" key="2">
    <source>
        <dbReference type="ARBA" id="ARBA00022786"/>
    </source>
</evidence>